<dbReference type="NCBIfam" id="TIGR00147">
    <property type="entry name" value="YegS/Rv2252/BmrU family lipid kinase"/>
    <property type="match status" value="1"/>
</dbReference>
<sequence length="295" mass="32579">MYGFIVNKVSGNGRTLKIWDQIERKLKEKNIFYCVRFTQKSKHATILVKELINEENATVIVAVGGDGTINEVINGLVGMNIPLGIIPAGSGNDFSRGLGIPLKHDEALERILSGKPKIIDIGYVNSTYFCTVAGIGFDGEVAQMTNTSLYKKILNFIRVGQISYIISAINVLLRYKPIDISLKIDKKVYKIPKVWLIAVANLPFYAGGLVICPKAESNDGLFNICIVQGMSKWKFLCTIPLVFKGNHISSPSIQIIKGKELEIYPSTQLLVHGDGEVIGETPVRIRIEPNALYVI</sequence>
<reference evidence="14 15" key="1">
    <citation type="submission" date="2023-07" db="EMBL/GenBank/DDBJ databases">
        <title>Genomic Encyclopedia of Type Strains, Phase IV (KMG-IV): sequencing the most valuable type-strain genomes for metagenomic binning, comparative biology and taxonomic classification.</title>
        <authorList>
            <person name="Goeker M."/>
        </authorList>
    </citation>
    <scope>NUCLEOTIDE SEQUENCE [LARGE SCALE GENOMIC DNA]</scope>
    <source>
        <strain evidence="14 15">DSM 23837</strain>
    </source>
</reference>
<dbReference type="Gene3D" id="2.60.200.40">
    <property type="match status" value="1"/>
</dbReference>
<dbReference type="InterPro" id="IPR005218">
    <property type="entry name" value="Diacylglycerol/lipid_kinase"/>
</dbReference>
<keyword evidence="12" id="KW-1208">Phospholipid metabolism</keyword>
<evidence type="ECO:0000313" key="14">
    <source>
        <dbReference type="EMBL" id="MDQ0178429.1"/>
    </source>
</evidence>
<keyword evidence="7 14" id="KW-0418">Kinase</keyword>
<keyword evidence="11" id="KW-0594">Phospholipid biosynthesis</keyword>
<dbReference type="RefSeq" id="WP_307233249.1">
    <property type="nucleotide sequence ID" value="NZ_JAUSTT010000044.1"/>
</dbReference>
<evidence type="ECO:0000256" key="2">
    <source>
        <dbReference type="ARBA" id="ARBA00005983"/>
    </source>
</evidence>
<organism evidence="14 15">
    <name type="scientific">Bacillus chungangensis</name>
    <dbReference type="NCBI Taxonomy" id="587633"/>
    <lineage>
        <taxon>Bacteria</taxon>
        <taxon>Bacillati</taxon>
        <taxon>Bacillota</taxon>
        <taxon>Bacilli</taxon>
        <taxon>Bacillales</taxon>
        <taxon>Bacillaceae</taxon>
        <taxon>Bacillus</taxon>
    </lineage>
</organism>
<keyword evidence="6" id="KW-0547">Nucleotide-binding</keyword>
<dbReference type="PANTHER" id="PTHR12358:SF106">
    <property type="entry name" value="LIPID KINASE YEGS"/>
    <property type="match status" value="1"/>
</dbReference>
<dbReference type="InterPro" id="IPR050187">
    <property type="entry name" value="Lipid_Phosphate_FormReg"/>
</dbReference>
<dbReference type="Proteomes" id="UP001223586">
    <property type="component" value="Unassembled WGS sequence"/>
</dbReference>
<dbReference type="InterPro" id="IPR016064">
    <property type="entry name" value="NAD/diacylglycerol_kinase_sf"/>
</dbReference>
<comment type="caution">
    <text evidence="14">The sequence shown here is derived from an EMBL/GenBank/DDBJ whole genome shotgun (WGS) entry which is preliminary data.</text>
</comment>
<dbReference type="PANTHER" id="PTHR12358">
    <property type="entry name" value="SPHINGOSINE KINASE"/>
    <property type="match status" value="1"/>
</dbReference>
<comment type="cofactor">
    <cofactor evidence="1">
        <name>Mg(2+)</name>
        <dbReference type="ChEBI" id="CHEBI:18420"/>
    </cofactor>
</comment>
<keyword evidence="5" id="KW-0479">Metal-binding</keyword>
<name>A0ABT9WZ66_9BACI</name>
<keyword evidence="8" id="KW-0067">ATP-binding</keyword>
<keyword evidence="3" id="KW-0444">Lipid biosynthesis</keyword>
<evidence type="ECO:0000256" key="9">
    <source>
        <dbReference type="ARBA" id="ARBA00022842"/>
    </source>
</evidence>
<evidence type="ECO:0000256" key="7">
    <source>
        <dbReference type="ARBA" id="ARBA00022777"/>
    </source>
</evidence>
<comment type="similarity">
    <text evidence="2">Belongs to the diacylglycerol/lipid kinase family.</text>
</comment>
<dbReference type="Gene3D" id="3.40.50.10330">
    <property type="entry name" value="Probable inorganic polyphosphate/atp-NAD kinase, domain 1"/>
    <property type="match status" value="1"/>
</dbReference>
<evidence type="ECO:0000256" key="8">
    <source>
        <dbReference type="ARBA" id="ARBA00022840"/>
    </source>
</evidence>
<keyword evidence="4" id="KW-0808">Transferase</keyword>
<keyword evidence="10" id="KW-0443">Lipid metabolism</keyword>
<keyword evidence="9" id="KW-0460">Magnesium</keyword>
<evidence type="ECO:0000256" key="10">
    <source>
        <dbReference type="ARBA" id="ARBA00023098"/>
    </source>
</evidence>
<gene>
    <name evidence="14" type="ORF">J2S08_004334</name>
</gene>
<dbReference type="InterPro" id="IPR001206">
    <property type="entry name" value="Diacylglycerol_kinase_cat_dom"/>
</dbReference>
<dbReference type="Pfam" id="PF19279">
    <property type="entry name" value="YegS_C"/>
    <property type="match status" value="1"/>
</dbReference>
<dbReference type="PROSITE" id="PS50146">
    <property type="entry name" value="DAGK"/>
    <property type="match status" value="1"/>
</dbReference>
<feature type="domain" description="DAGKc" evidence="13">
    <location>
        <begin position="1"/>
        <end position="128"/>
    </location>
</feature>
<dbReference type="Pfam" id="PF00781">
    <property type="entry name" value="DAGK_cat"/>
    <property type="match status" value="1"/>
</dbReference>
<evidence type="ECO:0000256" key="6">
    <source>
        <dbReference type="ARBA" id="ARBA00022741"/>
    </source>
</evidence>
<evidence type="ECO:0000259" key="13">
    <source>
        <dbReference type="PROSITE" id="PS50146"/>
    </source>
</evidence>
<evidence type="ECO:0000256" key="3">
    <source>
        <dbReference type="ARBA" id="ARBA00022516"/>
    </source>
</evidence>
<dbReference type="SUPFAM" id="SSF111331">
    <property type="entry name" value="NAD kinase/diacylglycerol kinase-like"/>
    <property type="match status" value="1"/>
</dbReference>
<evidence type="ECO:0000256" key="4">
    <source>
        <dbReference type="ARBA" id="ARBA00022679"/>
    </source>
</evidence>
<dbReference type="InterPro" id="IPR017438">
    <property type="entry name" value="ATP-NAD_kinase_N"/>
</dbReference>
<dbReference type="SMART" id="SM00046">
    <property type="entry name" value="DAGKc"/>
    <property type="match status" value="1"/>
</dbReference>
<evidence type="ECO:0000256" key="12">
    <source>
        <dbReference type="ARBA" id="ARBA00023264"/>
    </source>
</evidence>
<protein>
    <submittedName>
        <fullName evidence="14">YegS/Rv2252/BmrU family lipid kinase</fullName>
    </submittedName>
</protein>
<dbReference type="GO" id="GO:0016301">
    <property type="term" value="F:kinase activity"/>
    <property type="evidence" value="ECO:0007669"/>
    <property type="project" value="UniProtKB-KW"/>
</dbReference>
<evidence type="ECO:0000313" key="15">
    <source>
        <dbReference type="Proteomes" id="UP001223586"/>
    </source>
</evidence>
<evidence type="ECO:0000256" key="5">
    <source>
        <dbReference type="ARBA" id="ARBA00022723"/>
    </source>
</evidence>
<keyword evidence="15" id="KW-1185">Reference proteome</keyword>
<accession>A0ABT9WZ66</accession>
<proteinExistence type="inferred from homology"/>
<dbReference type="EMBL" id="JAUSTT010000044">
    <property type="protein sequence ID" value="MDQ0178429.1"/>
    <property type="molecule type" value="Genomic_DNA"/>
</dbReference>
<evidence type="ECO:0000256" key="11">
    <source>
        <dbReference type="ARBA" id="ARBA00023209"/>
    </source>
</evidence>
<dbReference type="InterPro" id="IPR045540">
    <property type="entry name" value="YegS/DAGK_C"/>
</dbReference>
<evidence type="ECO:0000256" key="1">
    <source>
        <dbReference type="ARBA" id="ARBA00001946"/>
    </source>
</evidence>